<accession>A0A3N6RKE7</accession>
<proteinExistence type="predicted"/>
<reference evidence="3" key="2">
    <citation type="submission" date="2019-12" db="EMBL/GenBank/DDBJ databases">
        <authorList>
            <person name="Studholme D.J."/>
            <person name="Sarris P."/>
        </authorList>
    </citation>
    <scope>NUCLEOTIDE SEQUENCE</scope>
    <source>
        <strain evidence="3">PFS-1207/04</strain>
        <tissue evidence="3">Leaf</tissue>
    </source>
</reference>
<dbReference type="Proteomes" id="UP000266723">
    <property type="component" value="Unassembled WGS sequence"/>
</dbReference>
<sequence length="58" mass="6453">MRDHGDFQRAVVDALHAIWARVSQCRCVTRGSVRARSPSAAGPSRQPENDNEDDTDED</sequence>
<evidence type="ECO:0000313" key="4">
    <source>
        <dbReference type="Proteomes" id="UP000266723"/>
    </source>
</evidence>
<feature type="compositionally biased region" description="Acidic residues" evidence="1">
    <location>
        <begin position="49"/>
        <end position="58"/>
    </location>
</feature>
<protein>
    <submittedName>
        <fullName evidence="2">Uncharacterized protein</fullName>
    </submittedName>
</protein>
<gene>
    <name evidence="3" type="ORF">DY000_02030454</name>
    <name evidence="2" type="ORF">F2Q70_00025643</name>
</gene>
<dbReference type="EMBL" id="QGKV02000649">
    <property type="protein sequence ID" value="KAF3578196.1"/>
    <property type="molecule type" value="Genomic_DNA"/>
</dbReference>
<evidence type="ECO:0000313" key="3">
    <source>
        <dbReference type="EMBL" id="KAF3578196.1"/>
    </source>
</evidence>
<dbReference type="AlphaFoldDB" id="A0A3N6RKE7"/>
<name>A0A3N6RKE7_BRACR</name>
<evidence type="ECO:0000313" key="2">
    <source>
        <dbReference type="EMBL" id="KAF2602711.1"/>
    </source>
</evidence>
<keyword evidence="4" id="KW-1185">Reference proteome</keyword>
<evidence type="ECO:0000256" key="1">
    <source>
        <dbReference type="SAM" id="MobiDB-lite"/>
    </source>
</evidence>
<reference evidence="3 4" key="3">
    <citation type="journal article" date="2020" name="BMC Genomics">
        <title>Intraspecific diversification of the crop wild relative Brassica cretica Lam. using demographic model selection.</title>
        <authorList>
            <person name="Kioukis A."/>
            <person name="Michalopoulou V.A."/>
            <person name="Briers L."/>
            <person name="Pirintsos S."/>
            <person name="Studholme D.J."/>
            <person name="Pavlidis P."/>
            <person name="Sarris P.F."/>
        </authorList>
    </citation>
    <scope>NUCLEOTIDE SEQUENCE [LARGE SCALE GENOMIC DNA]</scope>
    <source>
        <strain evidence="4">cv. PFS-1207/04</strain>
        <strain evidence="3">PFS-1207/04</strain>
    </source>
</reference>
<organism evidence="2">
    <name type="scientific">Brassica cretica</name>
    <name type="common">Mustard</name>
    <dbReference type="NCBI Taxonomy" id="69181"/>
    <lineage>
        <taxon>Eukaryota</taxon>
        <taxon>Viridiplantae</taxon>
        <taxon>Streptophyta</taxon>
        <taxon>Embryophyta</taxon>
        <taxon>Tracheophyta</taxon>
        <taxon>Spermatophyta</taxon>
        <taxon>Magnoliopsida</taxon>
        <taxon>eudicotyledons</taxon>
        <taxon>Gunneridae</taxon>
        <taxon>Pentapetalae</taxon>
        <taxon>rosids</taxon>
        <taxon>malvids</taxon>
        <taxon>Brassicales</taxon>
        <taxon>Brassicaceae</taxon>
        <taxon>Brassiceae</taxon>
        <taxon>Brassica</taxon>
    </lineage>
</organism>
<comment type="caution">
    <text evidence="2">The sequence shown here is derived from an EMBL/GenBank/DDBJ whole genome shotgun (WGS) entry which is preliminary data.</text>
</comment>
<dbReference type="EMBL" id="QGKY02000094">
    <property type="protein sequence ID" value="KAF2602711.1"/>
    <property type="molecule type" value="Genomic_DNA"/>
</dbReference>
<feature type="region of interest" description="Disordered" evidence="1">
    <location>
        <begin position="31"/>
        <end position="58"/>
    </location>
</feature>
<reference evidence="2" key="1">
    <citation type="submission" date="2019-12" db="EMBL/GenBank/DDBJ databases">
        <title>Genome sequencing and annotation of Brassica cretica.</title>
        <authorList>
            <person name="Studholme D.J."/>
            <person name="Sarris P.F."/>
        </authorList>
    </citation>
    <scope>NUCLEOTIDE SEQUENCE</scope>
    <source>
        <strain evidence="2">PFS-102/07</strain>
        <tissue evidence="2">Leaf</tissue>
    </source>
</reference>